<dbReference type="CDD" id="cd05672">
    <property type="entry name" value="M20_ACY1L2-like"/>
    <property type="match status" value="1"/>
</dbReference>
<dbReference type="PIRSF" id="PIRSF037226">
    <property type="entry name" value="Amidohydrolase_ACY1L2_prd"/>
    <property type="match status" value="1"/>
</dbReference>
<evidence type="ECO:0000313" key="4">
    <source>
        <dbReference type="Proteomes" id="UP001260872"/>
    </source>
</evidence>
<dbReference type="RefSeq" id="WP_310537026.1">
    <property type="nucleotide sequence ID" value="NZ_BAAAOC010000009.1"/>
</dbReference>
<reference evidence="4" key="1">
    <citation type="submission" date="2023-07" db="EMBL/GenBank/DDBJ databases">
        <title>Description of three actinobacteria isolated from air of manufacturing shop in a pharmaceutical factory.</title>
        <authorList>
            <person name="Zhang D.-F."/>
        </authorList>
    </citation>
    <scope>NUCLEOTIDE SEQUENCE [LARGE SCALE GENOMIC DNA]</scope>
    <source>
        <strain evidence="4">CCTCC AB 207010</strain>
    </source>
</reference>
<dbReference type="Pfam" id="PF07687">
    <property type="entry name" value="M20_dimer"/>
    <property type="match status" value="1"/>
</dbReference>
<organism evidence="3 4">
    <name type="scientific">Nesterenkonia flava</name>
    <dbReference type="NCBI Taxonomy" id="469799"/>
    <lineage>
        <taxon>Bacteria</taxon>
        <taxon>Bacillati</taxon>
        <taxon>Actinomycetota</taxon>
        <taxon>Actinomycetes</taxon>
        <taxon>Micrococcales</taxon>
        <taxon>Micrococcaceae</taxon>
        <taxon>Nesterenkonia</taxon>
    </lineage>
</organism>
<evidence type="ECO:0000313" key="3">
    <source>
        <dbReference type="EMBL" id="MDR5711644.1"/>
    </source>
</evidence>
<dbReference type="InterPro" id="IPR036264">
    <property type="entry name" value="Bact_exopeptidase_dim_dom"/>
</dbReference>
<dbReference type="SUPFAM" id="SSF53187">
    <property type="entry name" value="Zn-dependent exopeptidases"/>
    <property type="match status" value="1"/>
</dbReference>
<evidence type="ECO:0000256" key="1">
    <source>
        <dbReference type="PIRNR" id="PIRNR037226"/>
    </source>
</evidence>
<gene>
    <name evidence="3" type="ORF">RH857_05785</name>
</gene>
<dbReference type="Pfam" id="PF01546">
    <property type="entry name" value="Peptidase_M20"/>
    <property type="match status" value="1"/>
</dbReference>
<dbReference type="PANTHER" id="PTHR30575">
    <property type="entry name" value="PEPTIDASE M20"/>
    <property type="match status" value="1"/>
</dbReference>
<dbReference type="InterPro" id="IPR002933">
    <property type="entry name" value="Peptidase_M20"/>
</dbReference>
<protein>
    <recommendedName>
        <fullName evidence="1">Peptidase M20 domain-containing protein 2</fullName>
    </recommendedName>
</protein>
<comment type="caution">
    <text evidence="3">The sequence shown here is derived from an EMBL/GenBank/DDBJ whole genome shotgun (WGS) entry which is preliminary data.</text>
</comment>
<dbReference type="EMBL" id="JAVKGT010000011">
    <property type="protein sequence ID" value="MDR5711644.1"/>
    <property type="molecule type" value="Genomic_DNA"/>
</dbReference>
<sequence length="400" mass="41596">MTLNTDVNALREEISAPLQQILPRLQEVAKDLHEHPEIRFEEHHAAARLTAEVREAGFELEAPYAGLDTAFIGRWSAPGSTENSPTIAVFCEYDALEGLGHACGHNIIAAAGLGAGILIKERLEATGTPGHLVLVGSPAEEGGGGKVPMIEAGVLNGVDLAMMVHPAGDDAVSATILSRVALDVRFTGRASHAAGAPHKGRNALDAATLSLSAIGLLRQQLPDDARVHAIITDGGQAPNIIPEHTAMRVFVRSEKRDELLDDVLPRVENCFHGAALATGCEVSITQPTPPYFSMITNPVLGEIAEQAMASLGRPVGEVGTLGSTDMGNVSRVVPSIHPLVSLGAGLVPHTREFAERAGSEDAGPTIADGAATLAITALAAYRDPAVVEAAAAAFEAPAQD</sequence>
<dbReference type="Gene3D" id="3.40.630.10">
    <property type="entry name" value="Zn peptidases"/>
    <property type="match status" value="1"/>
</dbReference>
<dbReference type="PANTHER" id="PTHR30575:SF0">
    <property type="entry name" value="XAA-ARG DIPEPTIDASE"/>
    <property type="match status" value="1"/>
</dbReference>
<dbReference type="Proteomes" id="UP001260872">
    <property type="component" value="Unassembled WGS sequence"/>
</dbReference>
<dbReference type="SUPFAM" id="SSF55031">
    <property type="entry name" value="Bacterial exopeptidase dimerisation domain"/>
    <property type="match status" value="1"/>
</dbReference>
<feature type="domain" description="Peptidase M20 dimerisation" evidence="2">
    <location>
        <begin position="182"/>
        <end position="259"/>
    </location>
</feature>
<dbReference type="NCBIfam" id="TIGR01891">
    <property type="entry name" value="amidohydrolases"/>
    <property type="match status" value="1"/>
</dbReference>
<keyword evidence="4" id="KW-1185">Reference proteome</keyword>
<dbReference type="InterPro" id="IPR017144">
    <property type="entry name" value="Xaa-Arg_dipeptidase"/>
</dbReference>
<evidence type="ECO:0000259" key="2">
    <source>
        <dbReference type="Pfam" id="PF07687"/>
    </source>
</evidence>
<comment type="similarity">
    <text evidence="1">Belongs to the peptidase M20A family.</text>
</comment>
<dbReference type="Gene3D" id="3.30.70.360">
    <property type="match status" value="1"/>
</dbReference>
<dbReference type="InterPro" id="IPR011650">
    <property type="entry name" value="Peptidase_M20_dimer"/>
</dbReference>
<dbReference type="InterPro" id="IPR052030">
    <property type="entry name" value="Peptidase_M20/M20A_hydrolases"/>
</dbReference>
<accession>A0ABU1FSL9</accession>
<dbReference type="InterPro" id="IPR017439">
    <property type="entry name" value="Amidohydrolase"/>
</dbReference>
<proteinExistence type="inferred from homology"/>
<name>A0ABU1FSL9_9MICC</name>